<dbReference type="InterPro" id="IPR050509">
    <property type="entry name" value="CoA-transferase_III"/>
</dbReference>
<dbReference type="Gene3D" id="3.30.1540.10">
    <property type="entry name" value="formyl-coa transferase, domain 3"/>
    <property type="match status" value="1"/>
</dbReference>
<accession>A0A939EFZ0</accession>
<name>A0A939EFZ0_9HYPH</name>
<dbReference type="PANTHER" id="PTHR48228">
    <property type="entry name" value="SUCCINYL-COA--D-CITRAMALATE COA-TRANSFERASE"/>
    <property type="match status" value="1"/>
</dbReference>
<dbReference type="SUPFAM" id="SSF89796">
    <property type="entry name" value="CoA-transferase family III (CaiB/BaiF)"/>
    <property type="match status" value="1"/>
</dbReference>
<evidence type="ECO:0000313" key="2">
    <source>
        <dbReference type="EMBL" id="MBN9670839.1"/>
    </source>
</evidence>
<dbReference type="PANTHER" id="PTHR48228:SF6">
    <property type="entry name" value="L-CARNITINE COA-TRANSFERASE"/>
    <property type="match status" value="1"/>
</dbReference>
<organism evidence="2 3">
    <name type="scientific">Roseibium aggregatum</name>
    <dbReference type="NCBI Taxonomy" id="187304"/>
    <lineage>
        <taxon>Bacteria</taxon>
        <taxon>Pseudomonadati</taxon>
        <taxon>Pseudomonadota</taxon>
        <taxon>Alphaproteobacteria</taxon>
        <taxon>Hyphomicrobiales</taxon>
        <taxon>Stappiaceae</taxon>
        <taxon>Roseibium</taxon>
    </lineage>
</organism>
<proteinExistence type="predicted"/>
<dbReference type="Proteomes" id="UP000664096">
    <property type="component" value="Unassembled WGS sequence"/>
</dbReference>
<dbReference type="InterPro" id="IPR003673">
    <property type="entry name" value="CoA-Trfase_fam_III"/>
</dbReference>
<dbReference type="AlphaFoldDB" id="A0A939EFZ0"/>
<sequence>MATPRPLAGRRVVELTQFIAGPTAAQLLADFGADVIKVEPAQGDGSRALPGTEFGSAYFRSFNTSKQSHVIDTGSPEGRVALAALLRDADAFICNLSPRALKRLCLGPGDILHRFPELVATYISGFGQQDDRTCMDTIAQCESGFAWMNGNADGSPRISTSWPVDFYSGLYAALSTAMAMLDSARASGTVIDLTMMEVASAMLLGPSALLLSEGAQLGPPSGNRDRASAPSGIYECTDGHVYIYGGLDGYWASLRPLVGGEEASIEERMSRAGEFDQMVEHWTRRHSMDQVLSDMNRLGIPAGAVRHPADGIQRIRALRTGGGTQQLENGEHVPSFPALFNGTRIARTRAPEIGAEQPARTISGERS</sequence>
<reference evidence="2" key="1">
    <citation type="submission" date="2020-12" db="EMBL/GenBank/DDBJ databases">
        <title>Oil enriched cultivation method for isolating marine PHA-producing bacteria.</title>
        <authorList>
            <person name="Zheng W."/>
            <person name="Yu S."/>
            <person name="Huang Y."/>
        </authorList>
    </citation>
    <scope>NUCLEOTIDE SEQUENCE</scope>
    <source>
        <strain evidence="2">SY-2-12</strain>
    </source>
</reference>
<gene>
    <name evidence="2" type="ORF">JF539_10875</name>
</gene>
<dbReference type="InterPro" id="IPR023606">
    <property type="entry name" value="CoA-Trfase_III_dom_1_sf"/>
</dbReference>
<dbReference type="Pfam" id="PF02515">
    <property type="entry name" value="CoA_transf_3"/>
    <property type="match status" value="1"/>
</dbReference>
<dbReference type="RefSeq" id="WP_207140408.1">
    <property type="nucleotide sequence ID" value="NZ_JAEKJZ010000001.1"/>
</dbReference>
<evidence type="ECO:0000256" key="1">
    <source>
        <dbReference type="ARBA" id="ARBA00022679"/>
    </source>
</evidence>
<evidence type="ECO:0000313" key="3">
    <source>
        <dbReference type="Proteomes" id="UP000664096"/>
    </source>
</evidence>
<dbReference type="EMBL" id="JAEKJZ010000001">
    <property type="protein sequence ID" value="MBN9670839.1"/>
    <property type="molecule type" value="Genomic_DNA"/>
</dbReference>
<keyword evidence="1 2" id="KW-0808">Transferase</keyword>
<comment type="caution">
    <text evidence="2">The sequence shown here is derived from an EMBL/GenBank/DDBJ whole genome shotgun (WGS) entry which is preliminary data.</text>
</comment>
<protein>
    <submittedName>
        <fullName evidence="2">CoA transferase</fullName>
    </submittedName>
</protein>
<dbReference type="Gene3D" id="3.40.50.10540">
    <property type="entry name" value="Crotonobetainyl-coa:carnitine coa-transferase, domain 1"/>
    <property type="match status" value="1"/>
</dbReference>
<dbReference type="GO" id="GO:0016740">
    <property type="term" value="F:transferase activity"/>
    <property type="evidence" value="ECO:0007669"/>
    <property type="project" value="UniProtKB-KW"/>
</dbReference>
<dbReference type="InterPro" id="IPR044855">
    <property type="entry name" value="CoA-Trfase_III_dom3_sf"/>
</dbReference>